<dbReference type="InterPro" id="IPR005103">
    <property type="entry name" value="AA9_LPMO"/>
</dbReference>
<dbReference type="GO" id="GO:0008810">
    <property type="term" value="F:cellulase activity"/>
    <property type="evidence" value="ECO:0007669"/>
    <property type="project" value="UniProtKB-UniRule"/>
</dbReference>
<comment type="function">
    <text evidence="5">Lytic polysaccharide monooxygenase (LMPO) that depolymerizes crystalline and amorphous polysaccharides via the oxidation of scissile alpha- or beta-(1-4)-glycosidic bonds, yielding C1 and/or C4 oxidation products. Catalysis by LPMOs requires the reduction of the active-site copper from Cu(II) to Cu(I) by a reducing agent and H(2)O(2) or O(2) as a cosubstrate.</text>
</comment>
<evidence type="ECO:0000256" key="4">
    <source>
        <dbReference type="ARBA" id="ARBA00023157"/>
    </source>
</evidence>
<evidence type="ECO:0000256" key="1">
    <source>
        <dbReference type="ARBA" id="ARBA00001973"/>
    </source>
</evidence>
<dbReference type="Pfam" id="PF03443">
    <property type="entry name" value="AA9"/>
    <property type="match status" value="1"/>
</dbReference>
<name>A0A6A6P334_9PEZI</name>
<dbReference type="GO" id="GO:0005576">
    <property type="term" value="C:extracellular region"/>
    <property type="evidence" value="ECO:0007669"/>
    <property type="project" value="UniProtKB-SubCell"/>
</dbReference>
<comment type="catalytic activity">
    <reaction evidence="5">
        <text>[(1-&gt;4)-beta-D-glucosyl]n+m + reduced acceptor + O2 = 4-dehydro-beta-D-glucosyl-[(1-&gt;4)-beta-D-glucosyl]n-1 + [(1-&gt;4)-beta-D-glucosyl]m + acceptor + H2O.</text>
        <dbReference type="EC" id="1.14.99.56"/>
    </reaction>
</comment>
<evidence type="ECO:0000256" key="2">
    <source>
        <dbReference type="ARBA" id="ARBA00004613"/>
    </source>
</evidence>
<gene>
    <name evidence="8" type="ORF">BDY21DRAFT_371092</name>
</gene>
<feature type="domain" description="Auxiliary Activity family 9 catalytic" evidence="7">
    <location>
        <begin position="21"/>
        <end position="218"/>
    </location>
</feature>
<evidence type="ECO:0000256" key="6">
    <source>
        <dbReference type="SAM" id="SignalP"/>
    </source>
</evidence>
<protein>
    <recommendedName>
        <fullName evidence="5">AA9 family lytic polysaccharide monooxygenase</fullName>
        <ecNumber evidence="5">1.14.99.56</ecNumber>
    </recommendedName>
    <alternativeName>
        <fullName evidence="5">Endo-beta-1,4-glucanase</fullName>
    </alternativeName>
    <alternativeName>
        <fullName evidence="5">Glycosyl hydrolase 61 family protein</fullName>
    </alternativeName>
</protein>
<comment type="cofactor">
    <cofactor evidence="1">
        <name>Cu(2+)</name>
        <dbReference type="ChEBI" id="CHEBI:29036"/>
    </cofactor>
</comment>
<keyword evidence="5" id="KW-0136">Cellulose degradation</keyword>
<dbReference type="InterPro" id="IPR049892">
    <property type="entry name" value="AA9"/>
</dbReference>
<keyword evidence="3 5" id="KW-0964">Secreted</keyword>
<dbReference type="OrthoDB" id="6038816at2759"/>
<accession>A0A6A6P334</accession>
<keyword evidence="5" id="KW-0119">Carbohydrate metabolism</keyword>
<evidence type="ECO:0000313" key="8">
    <source>
        <dbReference type="EMBL" id="KAF2458214.1"/>
    </source>
</evidence>
<evidence type="ECO:0000256" key="3">
    <source>
        <dbReference type="ARBA" id="ARBA00022525"/>
    </source>
</evidence>
<reference evidence="8" key="1">
    <citation type="journal article" date="2020" name="Stud. Mycol.">
        <title>101 Dothideomycetes genomes: a test case for predicting lifestyles and emergence of pathogens.</title>
        <authorList>
            <person name="Haridas S."/>
            <person name="Albert R."/>
            <person name="Binder M."/>
            <person name="Bloem J."/>
            <person name="Labutti K."/>
            <person name="Salamov A."/>
            <person name="Andreopoulos B."/>
            <person name="Baker S."/>
            <person name="Barry K."/>
            <person name="Bills G."/>
            <person name="Bluhm B."/>
            <person name="Cannon C."/>
            <person name="Castanera R."/>
            <person name="Culley D."/>
            <person name="Daum C."/>
            <person name="Ezra D."/>
            <person name="Gonzalez J."/>
            <person name="Henrissat B."/>
            <person name="Kuo A."/>
            <person name="Liang C."/>
            <person name="Lipzen A."/>
            <person name="Lutzoni F."/>
            <person name="Magnuson J."/>
            <person name="Mondo S."/>
            <person name="Nolan M."/>
            <person name="Ohm R."/>
            <person name="Pangilinan J."/>
            <person name="Park H.-J."/>
            <person name="Ramirez L."/>
            <person name="Alfaro M."/>
            <person name="Sun H."/>
            <person name="Tritt A."/>
            <person name="Yoshinaga Y."/>
            <person name="Zwiers L.-H."/>
            <person name="Turgeon B."/>
            <person name="Goodwin S."/>
            <person name="Spatafora J."/>
            <person name="Crous P."/>
            <person name="Grigoriev I."/>
        </authorList>
    </citation>
    <scope>NUCLEOTIDE SEQUENCE</scope>
    <source>
        <strain evidence="8">ATCC 16933</strain>
    </source>
</reference>
<dbReference type="PANTHER" id="PTHR33353:SF11">
    <property type="entry name" value="GLYCOSYLHYDROLASE FAMILY 61-7 PROTEIN"/>
    <property type="match status" value="1"/>
</dbReference>
<dbReference type="EC" id="1.14.99.56" evidence="5"/>
<evidence type="ECO:0000256" key="5">
    <source>
        <dbReference type="RuleBase" id="RU368122"/>
    </source>
</evidence>
<keyword evidence="6" id="KW-0732">Signal</keyword>
<dbReference type="Gene3D" id="2.70.50.70">
    <property type="match status" value="1"/>
</dbReference>
<dbReference type="CDD" id="cd21175">
    <property type="entry name" value="LPMO_AA9"/>
    <property type="match status" value="1"/>
</dbReference>
<keyword evidence="4 5" id="KW-1015">Disulfide bond</keyword>
<keyword evidence="5" id="KW-0624">Polysaccharide degradation</keyword>
<feature type="signal peptide" evidence="6">
    <location>
        <begin position="1"/>
        <end position="20"/>
    </location>
</feature>
<dbReference type="AlphaFoldDB" id="A0A6A6P334"/>
<dbReference type="Proteomes" id="UP000799766">
    <property type="component" value="Unassembled WGS sequence"/>
</dbReference>
<dbReference type="GO" id="GO:0030245">
    <property type="term" value="P:cellulose catabolic process"/>
    <property type="evidence" value="ECO:0007669"/>
    <property type="project" value="UniProtKB-UniRule"/>
</dbReference>
<sequence length="228" mass="24660">MKPSVALSIAFAACFNVATAHYRWTSLIVNDDVTSPYEYVRENSPNYNSPITDLSSDDLRCNEGTMAKAASTKVYDVKAGDTIGMALDQAIFHPGPILAYMSKAPGDVTEYDGSGEWFKVSELGPTFSSGQINWPASNRDRYTFTLPSETPSGQYLFRMEHIALHSAGAPQLYMSCAQVNVQGASSGSPGPTMELPGGYSMNDPGLKLNIYSPVPTSYDMPGPEVWEG</sequence>
<dbReference type="PANTHER" id="PTHR33353">
    <property type="entry name" value="PUTATIVE (AFU_ORTHOLOGUE AFUA_1G12560)-RELATED"/>
    <property type="match status" value="1"/>
</dbReference>
<comment type="subcellular location">
    <subcellularLocation>
        <location evidence="2 5">Secreted</location>
    </subcellularLocation>
</comment>
<comment type="domain">
    <text evidence="5">Has a modular structure: an endo-beta-1,4-glucanase catalytic module at the N-terminus, a linker rich in serines and threonines, and a C-terminal carbohydrate-binding module (CBM).</text>
</comment>
<organism evidence="8 9">
    <name type="scientific">Lineolata rhizophorae</name>
    <dbReference type="NCBI Taxonomy" id="578093"/>
    <lineage>
        <taxon>Eukaryota</taxon>
        <taxon>Fungi</taxon>
        <taxon>Dikarya</taxon>
        <taxon>Ascomycota</taxon>
        <taxon>Pezizomycotina</taxon>
        <taxon>Dothideomycetes</taxon>
        <taxon>Dothideomycetes incertae sedis</taxon>
        <taxon>Lineolatales</taxon>
        <taxon>Lineolataceae</taxon>
        <taxon>Lineolata</taxon>
    </lineage>
</organism>
<proteinExistence type="predicted"/>
<evidence type="ECO:0000313" key="9">
    <source>
        <dbReference type="Proteomes" id="UP000799766"/>
    </source>
</evidence>
<evidence type="ECO:0000259" key="7">
    <source>
        <dbReference type="Pfam" id="PF03443"/>
    </source>
</evidence>
<dbReference type="EMBL" id="MU001678">
    <property type="protein sequence ID" value="KAF2458214.1"/>
    <property type="molecule type" value="Genomic_DNA"/>
</dbReference>
<keyword evidence="9" id="KW-1185">Reference proteome</keyword>
<feature type="chain" id="PRO_5025585434" description="AA9 family lytic polysaccharide monooxygenase" evidence="6">
    <location>
        <begin position="21"/>
        <end position="228"/>
    </location>
</feature>
<dbReference type="GO" id="GO:0030248">
    <property type="term" value="F:cellulose binding"/>
    <property type="evidence" value="ECO:0007669"/>
    <property type="project" value="UniProtKB-UniRule"/>
</dbReference>